<dbReference type="Proteomes" id="UP000094526">
    <property type="component" value="Unassembled WGS sequence"/>
</dbReference>
<proteinExistence type="predicted"/>
<feature type="region of interest" description="Disordered" evidence="1">
    <location>
        <begin position="361"/>
        <end position="386"/>
    </location>
</feature>
<dbReference type="VEuPathDB" id="FungiDB:CLCR_10361"/>
<comment type="caution">
    <text evidence="2">The sequence shown here is derived from an EMBL/GenBank/DDBJ whole genome shotgun (WGS) entry which is preliminary data.</text>
</comment>
<protein>
    <submittedName>
        <fullName evidence="2">Uncharacterized protein</fullName>
    </submittedName>
</protein>
<feature type="region of interest" description="Disordered" evidence="1">
    <location>
        <begin position="20"/>
        <end position="71"/>
    </location>
</feature>
<keyword evidence="3" id="KW-1185">Reference proteome</keyword>
<feature type="compositionally biased region" description="Basic and acidic residues" evidence="1">
    <location>
        <begin position="176"/>
        <end position="190"/>
    </location>
</feature>
<feature type="region of interest" description="Disordered" evidence="1">
    <location>
        <begin position="94"/>
        <end position="118"/>
    </location>
</feature>
<dbReference type="VEuPathDB" id="FungiDB:G647_00314"/>
<sequence length="386" mass="42283">MPPLGGGGFFPIIPGTTIYGPIRPPAARPPRRPTLPNSARDIPLPETWPYPPSSHQRPLNFPAPSPGRTHHRQGVKFTPWILNLSSRTHKCVDRNLFREPKPEQRTGGPGSSRSSSGTVVLPILPGPKRKFPFFDVSVMTLSNVEYTPHAEYSELSWPLLRQQGFTRHVLHNDHTHDVTDRTDRANERQYPDGTDGGAVRTLALRPGPRSRRDAAPAPGRNVLGGPRFRTPTHAPSERCGRLDKENSVIRHVALPGVDLLWCGYDSFMNPGVIAVHMTGTGMVDLGAWGWGVQTGIVGRGAGYRGDPSGGMVVGWVARYAGAGPHEEPVRGDAEDLFRRIVQGGLVAGEDLVREMGVDEGGRAAVTERESQRARGRVREVGRQRLR</sequence>
<evidence type="ECO:0000256" key="1">
    <source>
        <dbReference type="SAM" id="MobiDB-lite"/>
    </source>
</evidence>
<organism evidence="2 3">
    <name type="scientific">Cladophialophora carrionii</name>
    <dbReference type="NCBI Taxonomy" id="86049"/>
    <lineage>
        <taxon>Eukaryota</taxon>
        <taxon>Fungi</taxon>
        <taxon>Dikarya</taxon>
        <taxon>Ascomycota</taxon>
        <taxon>Pezizomycotina</taxon>
        <taxon>Eurotiomycetes</taxon>
        <taxon>Chaetothyriomycetidae</taxon>
        <taxon>Chaetothyriales</taxon>
        <taxon>Herpotrichiellaceae</taxon>
        <taxon>Cladophialophora</taxon>
    </lineage>
</organism>
<feature type="region of interest" description="Disordered" evidence="1">
    <location>
        <begin position="176"/>
        <end position="239"/>
    </location>
</feature>
<dbReference type="EMBL" id="LGRB01000008">
    <property type="protein sequence ID" value="OCT53346.1"/>
    <property type="molecule type" value="Genomic_DNA"/>
</dbReference>
<accession>A0A1C1CXZ0</accession>
<dbReference type="OrthoDB" id="4153763at2759"/>
<dbReference type="AlphaFoldDB" id="A0A1C1CXZ0"/>
<gene>
    <name evidence="2" type="ORF">CLCR_10361</name>
</gene>
<feature type="compositionally biased region" description="Basic and acidic residues" evidence="1">
    <location>
        <begin position="94"/>
        <end position="104"/>
    </location>
</feature>
<evidence type="ECO:0000313" key="3">
    <source>
        <dbReference type="Proteomes" id="UP000094526"/>
    </source>
</evidence>
<name>A0A1C1CXZ0_9EURO</name>
<evidence type="ECO:0000313" key="2">
    <source>
        <dbReference type="EMBL" id="OCT53346.1"/>
    </source>
</evidence>
<reference evidence="3" key="1">
    <citation type="submission" date="2015-07" db="EMBL/GenBank/DDBJ databases">
        <authorList>
            <person name="Teixeira M.M."/>
            <person name="Souza R.C."/>
            <person name="Almeida L.G."/>
            <person name="Vicente V.A."/>
            <person name="de Hoog S."/>
            <person name="Bocca A.L."/>
            <person name="de Almeida S.R."/>
            <person name="Vasconcelos A.T."/>
            <person name="Felipe M.S."/>
        </authorList>
    </citation>
    <scope>NUCLEOTIDE SEQUENCE [LARGE SCALE GENOMIC DNA]</scope>
    <source>
        <strain evidence="3">KSF</strain>
    </source>
</reference>